<gene>
    <name evidence="1" type="ORF">CEXT_86241</name>
</gene>
<organism evidence="1 2">
    <name type="scientific">Caerostris extrusa</name>
    <name type="common">Bark spider</name>
    <name type="synonym">Caerostris bankana</name>
    <dbReference type="NCBI Taxonomy" id="172846"/>
    <lineage>
        <taxon>Eukaryota</taxon>
        <taxon>Metazoa</taxon>
        <taxon>Ecdysozoa</taxon>
        <taxon>Arthropoda</taxon>
        <taxon>Chelicerata</taxon>
        <taxon>Arachnida</taxon>
        <taxon>Araneae</taxon>
        <taxon>Araneomorphae</taxon>
        <taxon>Entelegynae</taxon>
        <taxon>Araneoidea</taxon>
        <taxon>Araneidae</taxon>
        <taxon>Caerostris</taxon>
    </lineage>
</organism>
<dbReference type="AlphaFoldDB" id="A0AAV4XEQ0"/>
<evidence type="ECO:0000313" key="1">
    <source>
        <dbReference type="EMBL" id="GIY93103.1"/>
    </source>
</evidence>
<keyword evidence="2" id="KW-1185">Reference proteome</keyword>
<evidence type="ECO:0000313" key="2">
    <source>
        <dbReference type="Proteomes" id="UP001054945"/>
    </source>
</evidence>
<reference evidence="1 2" key="1">
    <citation type="submission" date="2021-06" db="EMBL/GenBank/DDBJ databases">
        <title>Caerostris extrusa draft genome.</title>
        <authorList>
            <person name="Kono N."/>
            <person name="Arakawa K."/>
        </authorList>
    </citation>
    <scope>NUCLEOTIDE SEQUENCE [LARGE SCALE GENOMIC DNA]</scope>
</reference>
<proteinExistence type="predicted"/>
<sequence>MFFLEQFSERSLQLWSRRRKMRHYGNFSPTYTFPTGKHYNDRRMYLKVGPERPFCVHQYQVILHVHSFSGYLLTYGFESGLCRNNDFGTYRKTESQITH</sequence>
<name>A0AAV4XEQ0_CAEEX</name>
<protein>
    <submittedName>
        <fullName evidence="1">Uncharacterized protein</fullName>
    </submittedName>
</protein>
<dbReference type="EMBL" id="BPLR01017627">
    <property type="protein sequence ID" value="GIY93103.1"/>
    <property type="molecule type" value="Genomic_DNA"/>
</dbReference>
<dbReference type="Proteomes" id="UP001054945">
    <property type="component" value="Unassembled WGS sequence"/>
</dbReference>
<comment type="caution">
    <text evidence="1">The sequence shown here is derived from an EMBL/GenBank/DDBJ whole genome shotgun (WGS) entry which is preliminary data.</text>
</comment>
<accession>A0AAV4XEQ0</accession>